<gene>
    <name evidence="2" type="ORF">RRG08_020626</name>
</gene>
<reference evidence="2" key="1">
    <citation type="journal article" date="2023" name="G3 (Bethesda)">
        <title>A reference genome for the long-term kleptoplast-retaining sea slug Elysia crispata morphotype clarki.</title>
        <authorList>
            <person name="Eastman K.E."/>
            <person name="Pendleton A.L."/>
            <person name="Shaikh M.A."/>
            <person name="Suttiyut T."/>
            <person name="Ogas R."/>
            <person name="Tomko P."/>
            <person name="Gavelis G."/>
            <person name="Widhalm J.R."/>
            <person name="Wisecaver J.H."/>
        </authorList>
    </citation>
    <scope>NUCLEOTIDE SEQUENCE</scope>
    <source>
        <strain evidence="2">ECLA1</strain>
    </source>
</reference>
<dbReference type="EMBL" id="JAWDGP010005709">
    <property type="protein sequence ID" value="KAK3753555.1"/>
    <property type="molecule type" value="Genomic_DNA"/>
</dbReference>
<feature type="compositionally biased region" description="Polar residues" evidence="1">
    <location>
        <begin position="640"/>
        <end position="650"/>
    </location>
</feature>
<feature type="region of interest" description="Disordered" evidence="1">
    <location>
        <begin position="553"/>
        <end position="578"/>
    </location>
</feature>
<organism evidence="2 3">
    <name type="scientific">Elysia crispata</name>
    <name type="common">lettuce slug</name>
    <dbReference type="NCBI Taxonomy" id="231223"/>
    <lineage>
        <taxon>Eukaryota</taxon>
        <taxon>Metazoa</taxon>
        <taxon>Spiralia</taxon>
        <taxon>Lophotrochozoa</taxon>
        <taxon>Mollusca</taxon>
        <taxon>Gastropoda</taxon>
        <taxon>Heterobranchia</taxon>
        <taxon>Euthyneura</taxon>
        <taxon>Panpulmonata</taxon>
        <taxon>Sacoglossa</taxon>
        <taxon>Placobranchoidea</taxon>
        <taxon>Plakobranchidae</taxon>
        <taxon>Elysia</taxon>
    </lineage>
</organism>
<feature type="region of interest" description="Disordered" evidence="1">
    <location>
        <begin position="758"/>
        <end position="778"/>
    </location>
</feature>
<feature type="compositionally biased region" description="Basic and acidic residues" evidence="1">
    <location>
        <begin position="660"/>
        <end position="677"/>
    </location>
</feature>
<feature type="compositionally biased region" description="Basic and acidic residues" evidence="1">
    <location>
        <begin position="1084"/>
        <end position="1108"/>
    </location>
</feature>
<feature type="compositionally biased region" description="Basic and acidic residues" evidence="1">
    <location>
        <begin position="489"/>
        <end position="507"/>
    </location>
</feature>
<feature type="region of interest" description="Disordered" evidence="1">
    <location>
        <begin position="973"/>
        <end position="1181"/>
    </location>
</feature>
<dbReference type="AlphaFoldDB" id="A0AAE0YPZ1"/>
<evidence type="ECO:0000313" key="2">
    <source>
        <dbReference type="EMBL" id="KAK3753555.1"/>
    </source>
</evidence>
<feature type="region of interest" description="Disordered" evidence="1">
    <location>
        <begin position="590"/>
        <end position="609"/>
    </location>
</feature>
<name>A0AAE0YPZ1_9GAST</name>
<feature type="compositionally biased region" description="Basic and acidic residues" evidence="1">
    <location>
        <begin position="457"/>
        <end position="480"/>
    </location>
</feature>
<feature type="compositionally biased region" description="Basic residues" evidence="1">
    <location>
        <begin position="807"/>
        <end position="821"/>
    </location>
</feature>
<keyword evidence="3" id="KW-1185">Reference proteome</keyword>
<feature type="compositionally biased region" description="Polar residues" evidence="1">
    <location>
        <begin position="590"/>
        <end position="602"/>
    </location>
</feature>
<feature type="compositionally biased region" description="Polar residues" evidence="1">
    <location>
        <begin position="985"/>
        <end position="1006"/>
    </location>
</feature>
<feature type="compositionally biased region" description="Low complexity" evidence="1">
    <location>
        <begin position="1027"/>
        <end position="1037"/>
    </location>
</feature>
<dbReference type="Proteomes" id="UP001283361">
    <property type="component" value="Unassembled WGS sequence"/>
</dbReference>
<evidence type="ECO:0000256" key="1">
    <source>
        <dbReference type="SAM" id="MobiDB-lite"/>
    </source>
</evidence>
<feature type="region of interest" description="Disordered" evidence="1">
    <location>
        <begin position="797"/>
        <end position="824"/>
    </location>
</feature>
<sequence>MSLKTLVHGVPKTFCLWLDRDERALALTVNKVTRHSVSDRGNMRARPTSLVSPVPEFHLSSLSQSFTCLPSPRASLVSPVPQLHLSPLSQSFTCLPCPTASLVSPVPQLHLCPLSQSFTCLPCPTALLVSPVPQLHLFPLSQSFTCLPCPTASLVLPFPQLHLSFLSKSFTCLPCPRASLVLPVPKLHLSSLSQSFTCLPCSKASLVSLVPQLLLSSLSQSFTCLPCPKASLVFPVRELHLSLLSTMFGMMMNKSRRLLRRASTRDNILKKEKERQGLDVTEGEEEGGTICQKTQPYFSVISQGYAVDFAQAAGLDSLSEEGRQSFVSGDGPSRTLTRSTSCTNVLFSSHVIGSATSSGQLGGVHLNYGNFPTTQTGMIKDERQSCGDSRISNKPGSVHSISAGTGSCADIPGQARQGGGSLGQGESIADNTVPTTSASEHCIGLRFKMTLPQGHGIKTDTRERTSSERSVHQDGPDGKRGVTSQEIFESDKLKDETFEKLKDDNHDNHKKQPNKTLLRSRSCSFILSLSYQLKDAVRVYGLEVKSKDDIGEIATPSHTSESASCLGGGNHSSGTHVSTEDVIGNARETIQGNESSSDTISRGKSHGPVHHYRRLRKSRSLLHFAGFTRDAQSGKDKNAPTPNGRRSTILENDGDDDHFDDIFGQEKSDATDDGKRNNDGLCLSVTAKPVSDQEHIQISLEDPQNTDQELLTEERHVIATADGPSENHHVGSDGNLDSFLIDANNELNCQDECGDEAVNQAESSNPDDPGIPSADHRCSSSDCRQCQFLSQFLVPEPPPKILSSSRQRGKSRDPRKYRKSRFFSGVSTSSSTALSVPALLLPQGRGGRGALPRGRTHSPSTANIPPGMVPHPPHQQPQLSKSHLSPHYKKPSSFQSRISKLTKAMGIFARRTHSVEVKPPGESGLDLRNKAIAEAPLKQDLLCSKSNEKRYPKNQTSFEDVCKRFGVPMSRRVVAPQAPPVPGSEDQSSNTLEKSENIVNGNGYRNTSEDKEDKTATLLTELRATPKSKNFSSSPSSRKSHRSPYGDESARNIIQTSRVSKDVTKVNNSLKRDPKRNFPSQRTASRDKKYSSTNRAENRTDRRNRESSQSKTKTKKLDTVTTQVSSPQDTSSPGEVTQQQESSTTNNFTGCYRVLPPIEPIPTSEAHPGIAGPTNQIAAQD</sequence>
<accession>A0AAE0YPZ1</accession>
<comment type="caution">
    <text evidence="2">The sequence shown here is derived from an EMBL/GenBank/DDBJ whole genome shotgun (WGS) entry which is preliminary data.</text>
</comment>
<feature type="compositionally biased region" description="Basic and acidic residues" evidence="1">
    <location>
        <begin position="1059"/>
        <end position="1076"/>
    </location>
</feature>
<evidence type="ECO:0000313" key="3">
    <source>
        <dbReference type="Proteomes" id="UP001283361"/>
    </source>
</evidence>
<feature type="compositionally biased region" description="Polar residues" evidence="1">
    <location>
        <begin position="1123"/>
        <end position="1149"/>
    </location>
</feature>
<feature type="region of interest" description="Disordered" evidence="1">
    <location>
        <begin position="453"/>
        <end position="515"/>
    </location>
</feature>
<protein>
    <submittedName>
        <fullName evidence="2">Uncharacterized protein</fullName>
    </submittedName>
</protein>
<feature type="region of interest" description="Disordered" evidence="1">
    <location>
        <begin position="406"/>
        <end position="435"/>
    </location>
</feature>
<feature type="region of interest" description="Disordered" evidence="1">
    <location>
        <begin position="837"/>
        <end position="894"/>
    </location>
</feature>
<feature type="region of interest" description="Disordered" evidence="1">
    <location>
        <begin position="626"/>
        <end position="677"/>
    </location>
</feature>
<proteinExistence type="predicted"/>